<keyword evidence="2" id="KW-1185">Reference proteome</keyword>
<organism evidence="1 2">
    <name type="scientific">Magnetospirillum sulfuroxidans</name>
    <dbReference type="NCBI Taxonomy" id="611300"/>
    <lineage>
        <taxon>Bacteria</taxon>
        <taxon>Pseudomonadati</taxon>
        <taxon>Pseudomonadota</taxon>
        <taxon>Alphaproteobacteria</taxon>
        <taxon>Rhodospirillales</taxon>
        <taxon>Rhodospirillaceae</taxon>
        <taxon>Magnetospirillum</taxon>
    </lineage>
</organism>
<name>A0ABS5IA31_9PROT</name>
<protein>
    <recommendedName>
        <fullName evidence="3">Transposase</fullName>
    </recommendedName>
</protein>
<comment type="caution">
    <text evidence="1">The sequence shown here is derived from an EMBL/GenBank/DDBJ whole genome shotgun (WGS) entry which is preliminary data.</text>
</comment>
<evidence type="ECO:0000313" key="2">
    <source>
        <dbReference type="Proteomes" id="UP000680714"/>
    </source>
</evidence>
<dbReference type="Proteomes" id="UP000680714">
    <property type="component" value="Unassembled WGS sequence"/>
</dbReference>
<sequence length="90" mass="10027">MAHQILAQETFVGTVVQKIVDSLETIKVARDPAFLVMVRQCFATERTIMFHDLSPPWFAHPQMISDSLVGCNAASGPRNRTEGIGDVRRD</sequence>
<proteinExistence type="predicted"/>
<dbReference type="EMBL" id="JAGTUF010000003">
    <property type="protein sequence ID" value="MBR9971131.1"/>
    <property type="molecule type" value="Genomic_DNA"/>
</dbReference>
<evidence type="ECO:0008006" key="3">
    <source>
        <dbReference type="Google" id="ProtNLM"/>
    </source>
</evidence>
<accession>A0ABS5IA31</accession>
<evidence type="ECO:0000313" key="1">
    <source>
        <dbReference type="EMBL" id="MBR9971131.1"/>
    </source>
</evidence>
<dbReference type="RefSeq" id="WP_211546645.1">
    <property type="nucleotide sequence ID" value="NZ_JAGTUF010000003.1"/>
</dbReference>
<gene>
    <name evidence="1" type="ORF">KEC16_05325</name>
</gene>
<reference evidence="1 2" key="1">
    <citation type="submission" date="2021-04" db="EMBL/GenBank/DDBJ databases">
        <title>Magnetospirillum sulfuroxidans sp. nov., a facultative chemolithoautotrophic sulfur-oxidizing alphaproteobacterium isolated from freshwater sediment and proposals for Paramagetospirillum gen. nov., and Magnetospirillaceae fam. nov.</title>
        <authorList>
            <person name="Koziaeva V."/>
            <person name="Geelhoed J.S."/>
            <person name="Sorokin D.Y."/>
            <person name="Grouzdev D.S."/>
        </authorList>
    </citation>
    <scope>NUCLEOTIDE SEQUENCE [LARGE SCALE GENOMIC DNA]</scope>
    <source>
        <strain evidence="1 2">J10</strain>
    </source>
</reference>